<evidence type="ECO:0000256" key="3">
    <source>
        <dbReference type="ARBA" id="ARBA00023163"/>
    </source>
</evidence>
<keyword evidence="3" id="KW-0804">Transcription</keyword>
<dbReference type="Proteomes" id="UP000675409">
    <property type="component" value="Unassembled WGS sequence"/>
</dbReference>
<keyword evidence="2" id="KW-0238">DNA-binding</keyword>
<dbReference type="InterPro" id="IPR036390">
    <property type="entry name" value="WH_DNA-bd_sf"/>
</dbReference>
<dbReference type="InterPro" id="IPR039422">
    <property type="entry name" value="MarR/SlyA-like"/>
</dbReference>
<dbReference type="RefSeq" id="WP_201849480.1">
    <property type="nucleotide sequence ID" value="NZ_JABBYC010000039.1"/>
</dbReference>
<dbReference type="SMART" id="SM00347">
    <property type="entry name" value="HTH_MARR"/>
    <property type="match status" value="1"/>
</dbReference>
<gene>
    <name evidence="5" type="ORF">HGK34_16760</name>
</gene>
<evidence type="ECO:0000313" key="5">
    <source>
        <dbReference type="EMBL" id="MBL0887912.1"/>
    </source>
</evidence>
<evidence type="ECO:0000256" key="2">
    <source>
        <dbReference type="ARBA" id="ARBA00023125"/>
    </source>
</evidence>
<evidence type="ECO:0000313" key="6">
    <source>
        <dbReference type="Proteomes" id="UP000675409"/>
    </source>
</evidence>
<dbReference type="InterPro" id="IPR000835">
    <property type="entry name" value="HTH_MarR-typ"/>
</dbReference>
<dbReference type="PANTHER" id="PTHR33164:SF57">
    <property type="entry name" value="MARR-FAMILY TRANSCRIPTIONAL REGULATOR"/>
    <property type="match status" value="1"/>
</dbReference>
<dbReference type="SUPFAM" id="SSF46785">
    <property type="entry name" value="Winged helix' DNA-binding domain"/>
    <property type="match status" value="1"/>
</dbReference>
<dbReference type="PRINTS" id="PR00598">
    <property type="entry name" value="HTHMARR"/>
</dbReference>
<protein>
    <submittedName>
        <fullName evidence="5">MarR family transcriptional regulator</fullName>
    </submittedName>
</protein>
<reference evidence="5 6" key="1">
    <citation type="journal article" date="2021" name="Arch. Microbiol.">
        <title>Myceligenerans indicum sp. nov., an actinobacterium isolated from mangrove sediment of Sundarbans, India.</title>
        <authorList>
            <person name="Asha K."/>
            <person name="Bhadury P."/>
        </authorList>
    </citation>
    <scope>NUCLEOTIDE SEQUENCE [LARGE SCALE GENOMIC DNA]</scope>
    <source>
        <strain evidence="5 6">I2</strain>
    </source>
</reference>
<keyword evidence="6" id="KW-1185">Reference proteome</keyword>
<dbReference type="Gene3D" id="1.10.10.10">
    <property type="entry name" value="Winged helix-like DNA-binding domain superfamily/Winged helix DNA-binding domain"/>
    <property type="match status" value="1"/>
</dbReference>
<keyword evidence="1" id="KW-0805">Transcription regulation</keyword>
<dbReference type="PANTHER" id="PTHR33164">
    <property type="entry name" value="TRANSCRIPTIONAL REGULATOR, MARR FAMILY"/>
    <property type="match status" value="1"/>
</dbReference>
<dbReference type="Pfam" id="PF01047">
    <property type="entry name" value="MarR"/>
    <property type="match status" value="1"/>
</dbReference>
<proteinExistence type="predicted"/>
<dbReference type="PROSITE" id="PS01117">
    <property type="entry name" value="HTH_MARR_1"/>
    <property type="match status" value="1"/>
</dbReference>
<dbReference type="PROSITE" id="PS50995">
    <property type="entry name" value="HTH_MARR_2"/>
    <property type="match status" value="1"/>
</dbReference>
<name>A0ABS1LQW3_9MICO</name>
<organism evidence="5 6">
    <name type="scientific">Myceligenerans indicum</name>
    <dbReference type="NCBI Taxonomy" id="2593663"/>
    <lineage>
        <taxon>Bacteria</taxon>
        <taxon>Bacillati</taxon>
        <taxon>Actinomycetota</taxon>
        <taxon>Actinomycetes</taxon>
        <taxon>Micrococcales</taxon>
        <taxon>Promicromonosporaceae</taxon>
        <taxon>Myceligenerans</taxon>
    </lineage>
</organism>
<evidence type="ECO:0000259" key="4">
    <source>
        <dbReference type="PROSITE" id="PS50995"/>
    </source>
</evidence>
<accession>A0ABS1LQW3</accession>
<dbReference type="InterPro" id="IPR036388">
    <property type="entry name" value="WH-like_DNA-bd_sf"/>
</dbReference>
<dbReference type="EMBL" id="JABBYC010000039">
    <property type="protein sequence ID" value="MBL0887912.1"/>
    <property type="molecule type" value="Genomic_DNA"/>
</dbReference>
<sequence length="165" mass="17720">MKHTEPAECAATTVGTDELIDALTQLGRRQRVAAERMARELGWPRAGLSVLRMLGCSGPASLSDIAAALEVDVSVASRQVGALVDAGYVVRTIDPEDRRIRTIAITDSGRALVVRSREQFGQIAARAFATWSDDDIAAAVTQLRRLSEAIGAPEDLSPHQNVSRN</sequence>
<comment type="caution">
    <text evidence="5">The sequence shown here is derived from an EMBL/GenBank/DDBJ whole genome shotgun (WGS) entry which is preliminary data.</text>
</comment>
<dbReference type="InterPro" id="IPR023187">
    <property type="entry name" value="Tscrpt_reg_MarR-type_CS"/>
</dbReference>
<feature type="domain" description="HTH marR-type" evidence="4">
    <location>
        <begin position="16"/>
        <end position="148"/>
    </location>
</feature>
<evidence type="ECO:0000256" key="1">
    <source>
        <dbReference type="ARBA" id="ARBA00023015"/>
    </source>
</evidence>